<dbReference type="OrthoDB" id="283815at2759"/>
<evidence type="ECO:0000313" key="1">
    <source>
        <dbReference type="EMBL" id="KZP01951.1"/>
    </source>
</evidence>
<name>A0A167SIH8_9AGAM</name>
<gene>
    <name evidence="1" type="ORF">FIBSPDRAFT_846202</name>
</gene>
<proteinExistence type="predicted"/>
<dbReference type="EMBL" id="KV419307">
    <property type="protein sequence ID" value="KZP01951.1"/>
    <property type="molecule type" value="Genomic_DNA"/>
</dbReference>
<protein>
    <submittedName>
        <fullName evidence="1">Uncharacterized protein</fullName>
    </submittedName>
</protein>
<organism evidence="1 2">
    <name type="scientific">Athelia psychrophila</name>
    <dbReference type="NCBI Taxonomy" id="1759441"/>
    <lineage>
        <taxon>Eukaryota</taxon>
        <taxon>Fungi</taxon>
        <taxon>Dikarya</taxon>
        <taxon>Basidiomycota</taxon>
        <taxon>Agaricomycotina</taxon>
        <taxon>Agaricomycetes</taxon>
        <taxon>Agaricomycetidae</taxon>
        <taxon>Atheliales</taxon>
        <taxon>Atheliaceae</taxon>
        <taxon>Athelia</taxon>
    </lineage>
</organism>
<reference evidence="1 2" key="1">
    <citation type="journal article" date="2016" name="Mol. Biol. Evol.">
        <title>Comparative Genomics of Early-Diverging Mushroom-Forming Fungi Provides Insights into the Origins of Lignocellulose Decay Capabilities.</title>
        <authorList>
            <person name="Nagy L.G."/>
            <person name="Riley R."/>
            <person name="Tritt A."/>
            <person name="Adam C."/>
            <person name="Daum C."/>
            <person name="Floudas D."/>
            <person name="Sun H."/>
            <person name="Yadav J.S."/>
            <person name="Pangilinan J."/>
            <person name="Larsson K.H."/>
            <person name="Matsuura K."/>
            <person name="Barry K."/>
            <person name="Labutti K."/>
            <person name="Kuo R."/>
            <person name="Ohm R.A."/>
            <person name="Bhattacharya S.S."/>
            <person name="Shirouzu T."/>
            <person name="Yoshinaga Y."/>
            <person name="Martin F.M."/>
            <person name="Grigoriev I.V."/>
            <person name="Hibbett D.S."/>
        </authorList>
    </citation>
    <scope>NUCLEOTIDE SEQUENCE [LARGE SCALE GENOMIC DNA]</scope>
    <source>
        <strain evidence="1 2">CBS 109695</strain>
    </source>
</reference>
<dbReference type="AlphaFoldDB" id="A0A167SIH8"/>
<sequence length="134" mass="14954">MEGRAGQGRAGEAKAVGVLEKKANLTVVGGEVVIGKEEWGNVKFNMLVSYMYRSDDPAPSDHNDTHDTLRSPTKAAEVKTFSFYTVVVISARLSLKRHPRLRTISDHRFVVSLMSLYIISGRRSCCRSSQCHQR</sequence>
<accession>A0A167SIH8</accession>
<evidence type="ECO:0000313" key="2">
    <source>
        <dbReference type="Proteomes" id="UP000076532"/>
    </source>
</evidence>
<dbReference type="Proteomes" id="UP000076532">
    <property type="component" value="Unassembled WGS sequence"/>
</dbReference>
<keyword evidence="2" id="KW-1185">Reference proteome</keyword>
<dbReference type="STRING" id="436010.A0A167SIH8"/>